<feature type="transmembrane region" description="Helical" evidence="2">
    <location>
        <begin position="165"/>
        <end position="186"/>
    </location>
</feature>
<feature type="transmembrane region" description="Helical" evidence="2">
    <location>
        <begin position="101"/>
        <end position="121"/>
    </location>
</feature>
<keyword evidence="2" id="KW-0812">Transmembrane</keyword>
<feature type="transmembrane region" description="Helical" evidence="2">
    <location>
        <begin position="74"/>
        <end position="94"/>
    </location>
</feature>
<dbReference type="Gene3D" id="1.20.144.10">
    <property type="entry name" value="Phosphatidic acid phosphatase type 2/haloperoxidase"/>
    <property type="match status" value="1"/>
</dbReference>
<name>A0ABP4K5F8_9MICO</name>
<evidence type="ECO:0000313" key="4">
    <source>
        <dbReference type="EMBL" id="GAA1494044.1"/>
    </source>
</evidence>
<dbReference type="RefSeq" id="WP_204609798.1">
    <property type="nucleotide sequence ID" value="NZ_BAAAJX010000013.1"/>
</dbReference>
<feature type="transmembrane region" description="Helical" evidence="2">
    <location>
        <begin position="264"/>
        <end position="284"/>
    </location>
</feature>
<keyword evidence="2" id="KW-0472">Membrane</keyword>
<dbReference type="SMART" id="SM00014">
    <property type="entry name" value="acidPPc"/>
    <property type="match status" value="1"/>
</dbReference>
<evidence type="ECO:0000313" key="5">
    <source>
        <dbReference type="Proteomes" id="UP001501742"/>
    </source>
</evidence>
<dbReference type="InterPro" id="IPR036938">
    <property type="entry name" value="PAP2/HPO_sf"/>
</dbReference>
<evidence type="ECO:0000259" key="3">
    <source>
        <dbReference type="SMART" id="SM00014"/>
    </source>
</evidence>
<feature type="transmembrane region" description="Helical" evidence="2">
    <location>
        <begin position="230"/>
        <end position="252"/>
    </location>
</feature>
<keyword evidence="2" id="KW-1133">Transmembrane helix</keyword>
<evidence type="ECO:0000256" key="1">
    <source>
        <dbReference type="SAM" id="MobiDB-lite"/>
    </source>
</evidence>
<feature type="transmembrane region" description="Helical" evidence="2">
    <location>
        <begin position="29"/>
        <end position="54"/>
    </location>
</feature>
<comment type="caution">
    <text evidence="4">The sequence shown here is derived from an EMBL/GenBank/DDBJ whole genome shotgun (WGS) entry which is preliminary data.</text>
</comment>
<reference evidence="5" key="1">
    <citation type="journal article" date="2019" name="Int. J. Syst. Evol. Microbiol.">
        <title>The Global Catalogue of Microorganisms (GCM) 10K type strain sequencing project: providing services to taxonomists for standard genome sequencing and annotation.</title>
        <authorList>
            <consortium name="The Broad Institute Genomics Platform"/>
            <consortium name="The Broad Institute Genome Sequencing Center for Infectious Disease"/>
            <person name="Wu L."/>
            <person name="Ma J."/>
        </authorList>
    </citation>
    <scope>NUCLEOTIDE SEQUENCE [LARGE SCALE GENOMIC DNA]</scope>
    <source>
        <strain evidence="5">JCM 12140</strain>
    </source>
</reference>
<feature type="transmembrane region" description="Helical" evidence="2">
    <location>
        <begin position="192"/>
        <end position="210"/>
    </location>
</feature>
<dbReference type="EMBL" id="BAAAJX010000013">
    <property type="protein sequence ID" value="GAA1494044.1"/>
    <property type="molecule type" value="Genomic_DNA"/>
</dbReference>
<gene>
    <name evidence="4" type="ORF">GCM10009627_23900</name>
</gene>
<sequence>MPVTRTPERTAPESFGEGRGPSVSRRLRWALLAALGFVIVPSVYAVAVLTPLGQRVEDAALGGVRESDLFGSDTALNVISVPVILLLVVVIAAVAFARGRLAVGLGAGFVVLASAATSTWLKRIAERPEIAQSTTPNSFPSGHATIALAALFAVLMVTPRRFRPLVLLAGTAYAVFVANQTVVYGWHRVSDIIGACAVALFWLGLVRAVGPQVDRGVRGDRDGRRGPRRAVTAVLLVAVAAALLVGVVALLVGTLGGDHGAMLLAGRLASSASVLAVITAVWLADGMHHSPPTTSAAAPPVRR</sequence>
<feature type="transmembrane region" description="Helical" evidence="2">
    <location>
        <begin position="141"/>
        <end position="158"/>
    </location>
</feature>
<organism evidence="4 5">
    <name type="scientific">Curtobacterium herbarum</name>
    <dbReference type="NCBI Taxonomy" id="150122"/>
    <lineage>
        <taxon>Bacteria</taxon>
        <taxon>Bacillati</taxon>
        <taxon>Actinomycetota</taxon>
        <taxon>Actinomycetes</taxon>
        <taxon>Micrococcales</taxon>
        <taxon>Microbacteriaceae</taxon>
        <taxon>Curtobacterium</taxon>
    </lineage>
</organism>
<feature type="domain" description="Phosphatidic acid phosphatase type 2/haloperoxidase" evidence="3">
    <location>
        <begin position="102"/>
        <end position="207"/>
    </location>
</feature>
<accession>A0ABP4K5F8</accession>
<feature type="compositionally biased region" description="Basic and acidic residues" evidence="1">
    <location>
        <begin position="1"/>
        <end position="11"/>
    </location>
</feature>
<protein>
    <recommendedName>
        <fullName evidence="3">Phosphatidic acid phosphatase type 2/haloperoxidase domain-containing protein</fullName>
    </recommendedName>
</protein>
<feature type="region of interest" description="Disordered" evidence="1">
    <location>
        <begin position="1"/>
        <end position="21"/>
    </location>
</feature>
<dbReference type="Proteomes" id="UP001501742">
    <property type="component" value="Unassembled WGS sequence"/>
</dbReference>
<dbReference type="Pfam" id="PF01569">
    <property type="entry name" value="PAP2"/>
    <property type="match status" value="1"/>
</dbReference>
<keyword evidence="5" id="KW-1185">Reference proteome</keyword>
<dbReference type="InterPro" id="IPR000326">
    <property type="entry name" value="PAP2/HPO"/>
</dbReference>
<dbReference type="SUPFAM" id="SSF48317">
    <property type="entry name" value="Acid phosphatase/Vanadium-dependent haloperoxidase"/>
    <property type="match status" value="1"/>
</dbReference>
<proteinExistence type="predicted"/>
<evidence type="ECO:0000256" key="2">
    <source>
        <dbReference type="SAM" id="Phobius"/>
    </source>
</evidence>